<accession>A0A835ZMR1</accession>
<dbReference type="AlphaFoldDB" id="A0A835ZMR1"/>
<comment type="caution">
    <text evidence="1">The sequence shown here is derived from an EMBL/GenBank/DDBJ whole genome shotgun (WGS) entry which is preliminary data.</text>
</comment>
<reference evidence="1" key="1">
    <citation type="submission" date="2021-02" db="EMBL/GenBank/DDBJ databases">
        <title>First Annotated Genome of the Yellow-green Alga Tribonema minus.</title>
        <authorList>
            <person name="Mahan K.M."/>
        </authorList>
    </citation>
    <scope>NUCLEOTIDE SEQUENCE</scope>
    <source>
        <strain evidence="1">UTEX B ZZ1240</strain>
    </source>
</reference>
<name>A0A835ZMR1_9STRA</name>
<evidence type="ECO:0000313" key="2">
    <source>
        <dbReference type="Proteomes" id="UP000664859"/>
    </source>
</evidence>
<protein>
    <submittedName>
        <fullName evidence="1">Uncharacterized protein</fullName>
    </submittedName>
</protein>
<organism evidence="1 2">
    <name type="scientific">Tribonema minus</name>
    <dbReference type="NCBI Taxonomy" id="303371"/>
    <lineage>
        <taxon>Eukaryota</taxon>
        <taxon>Sar</taxon>
        <taxon>Stramenopiles</taxon>
        <taxon>Ochrophyta</taxon>
        <taxon>PX clade</taxon>
        <taxon>Xanthophyceae</taxon>
        <taxon>Tribonematales</taxon>
        <taxon>Tribonemataceae</taxon>
        <taxon>Tribonema</taxon>
    </lineage>
</organism>
<dbReference type="Proteomes" id="UP000664859">
    <property type="component" value="Unassembled WGS sequence"/>
</dbReference>
<evidence type="ECO:0000313" key="1">
    <source>
        <dbReference type="EMBL" id="KAG5191553.1"/>
    </source>
</evidence>
<dbReference type="EMBL" id="JAFCMP010000018">
    <property type="protein sequence ID" value="KAG5191553.1"/>
    <property type="molecule type" value="Genomic_DNA"/>
</dbReference>
<keyword evidence="2" id="KW-1185">Reference proteome</keyword>
<proteinExistence type="predicted"/>
<gene>
    <name evidence="1" type="ORF">JKP88DRAFT_352281</name>
</gene>
<sequence length="181" mass="18845">MGSCAAVAAAPRWRGGRAAASTCCGHDALMALRSHAPSTRQQRRRAAALPLSRCRLHTRVPRQNALRPRNRRACASTPGAAALLSNAISVRRVRDDVILAARAGGAPAAAAGVAASNFFACASPPSGASEAAAHRRRCTLALRRRSAQQPPFRICVAAGHCFACEHSLAGARRTHGAAAEQ</sequence>